<dbReference type="InterPro" id="IPR007410">
    <property type="entry name" value="LpqE-like"/>
</dbReference>
<dbReference type="Proteomes" id="UP001234343">
    <property type="component" value="Unassembled WGS sequence"/>
</dbReference>
<keyword evidence="1" id="KW-0732">Signal</keyword>
<evidence type="ECO:0000313" key="2">
    <source>
        <dbReference type="EMBL" id="MDM7861551.1"/>
    </source>
</evidence>
<dbReference type="Gene3D" id="2.60.40.1890">
    <property type="entry name" value="PCu(A)C copper chaperone"/>
    <property type="match status" value="1"/>
</dbReference>
<dbReference type="EMBL" id="JAUCBP010000011">
    <property type="protein sequence ID" value="MDM7861551.1"/>
    <property type="molecule type" value="Genomic_DNA"/>
</dbReference>
<feature type="signal peptide" evidence="1">
    <location>
        <begin position="1"/>
        <end position="19"/>
    </location>
</feature>
<dbReference type="RefSeq" id="WP_289366158.1">
    <property type="nucleotide sequence ID" value="NZ_JAUCBP010000011.1"/>
</dbReference>
<gene>
    <name evidence="2" type="ORF">QTP81_13195</name>
</gene>
<dbReference type="InterPro" id="IPR058248">
    <property type="entry name" value="Lxx211020-like"/>
</dbReference>
<protein>
    <submittedName>
        <fullName evidence="2">Copper chaperone PCu(A)C</fullName>
    </submittedName>
</protein>
<name>A0ABT7SZC9_9ALTE</name>
<evidence type="ECO:0000256" key="1">
    <source>
        <dbReference type="SAM" id="SignalP"/>
    </source>
</evidence>
<dbReference type="InterPro" id="IPR036182">
    <property type="entry name" value="PCuAC_sf"/>
</dbReference>
<dbReference type="Pfam" id="PF04314">
    <property type="entry name" value="PCuAC"/>
    <property type="match status" value="1"/>
</dbReference>
<proteinExistence type="predicted"/>
<organism evidence="2 3">
    <name type="scientific">Alteromonas arenosi</name>
    <dbReference type="NCBI Taxonomy" id="3055817"/>
    <lineage>
        <taxon>Bacteria</taxon>
        <taxon>Pseudomonadati</taxon>
        <taxon>Pseudomonadota</taxon>
        <taxon>Gammaproteobacteria</taxon>
        <taxon>Alteromonadales</taxon>
        <taxon>Alteromonadaceae</taxon>
        <taxon>Alteromonas/Salinimonas group</taxon>
        <taxon>Alteromonas</taxon>
    </lineage>
</organism>
<evidence type="ECO:0000313" key="3">
    <source>
        <dbReference type="Proteomes" id="UP001234343"/>
    </source>
</evidence>
<comment type="caution">
    <text evidence="2">The sequence shown here is derived from an EMBL/GenBank/DDBJ whole genome shotgun (WGS) entry which is preliminary data.</text>
</comment>
<keyword evidence="3" id="KW-1185">Reference proteome</keyword>
<accession>A0ABT7SZC9</accession>
<reference evidence="2 3" key="1">
    <citation type="submission" date="2023-06" db="EMBL/GenBank/DDBJ databases">
        <title>Alteromonas sp. ASW11-36 isolated from intertidal sand.</title>
        <authorList>
            <person name="Li Y."/>
        </authorList>
    </citation>
    <scope>NUCLEOTIDE SEQUENCE [LARGE SCALE GENOMIC DNA]</scope>
    <source>
        <strain evidence="2 3">ASW11-36</strain>
    </source>
</reference>
<feature type="chain" id="PRO_5046627217" evidence="1">
    <location>
        <begin position="20"/>
        <end position="158"/>
    </location>
</feature>
<dbReference type="PANTHER" id="PTHR36302:SF1">
    <property type="entry name" value="COPPER CHAPERONE PCU(A)C"/>
    <property type="match status" value="1"/>
</dbReference>
<dbReference type="SUPFAM" id="SSF110087">
    <property type="entry name" value="DR1885-like metal-binding protein"/>
    <property type="match status" value="1"/>
</dbReference>
<sequence length="158" mass="17538">MARILILLLVLFCVIPVNAHDYRHDSFEVDHPWARPTFAMATTGAVYLSLTNVTESADTVTGVSVPTTIAREAQLHDVLMDGDIMRMRHMEQGLVVEPAAKVDFAPSGKHIMLLGLTGPLELGQEFPLTLHFAQAEDLDVTVYVEQPEKSDDEVHHNH</sequence>
<dbReference type="PANTHER" id="PTHR36302">
    <property type="entry name" value="BLR7088 PROTEIN"/>
    <property type="match status" value="1"/>
</dbReference>